<dbReference type="GeneID" id="9597799"/>
<feature type="compositionally biased region" description="Low complexity" evidence="1">
    <location>
        <begin position="130"/>
        <end position="142"/>
    </location>
</feature>
<dbReference type="Proteomes" id="UP000007431">
    <property type="component" value="Unassembled WGS sequence"/>
</dbReference>
<feature type="compositionally biased region" description="Low complexity" evidence="1">
    <location>
        <begin position="82"/>
        <end position="118"/>
    </location>
</feature>
<protein>
    <recommendedName>
        <fullName evidence="2">DUF6699 domain-containing protein</fullName>
    </recommendedName>
</protein>
<evidence type="ECO:0000259" key="2">
    <source>
        <dbReference type="Pfam" id="PF20415"/>
    </source>
</evidence>
<dbReference type="KEGG" id="scm:SCHCO_02602626"/>
<evidence type="ECO:0000313" key="3">
    <source>
        <dbReference type="EMBL" id="EFI92547.1"/>
    </source>
</evidence>
<dbReference type="OMA" id="AFHERYQ"/>
<dbReference type="EMBL" id="GL377312">
    <property type="protein sequence ID" value="EFI92547.1"/>
    <property type="molecule type" value="Genomic_DNA"/>
</dbReference>
<keyword evidence="4" id="KW-1185">Reference proteome</keyword>
<sequence length="331" mass="36487">MPGRLHVRFAEHKNEYFFPKDYKRKRATSLPPPPPPAQDYLQVPSKHASHASFDGAFRAPAHVPSSHGTHSPASRIGSHLLPSHGTHSPHGSHSSSSPNGAHSSHTSSSSQGTPLSASRTQALPPPSPAQAPSHIPSSTSSYPPTPTRALRPRRYSDSSRYGPAYAHIHPLLARDKQLPPLRFDLRRRPRHITDAHRHHLPSKLLAEPATNPPVAALTVASSRLPWAFRIEGATRSERYDAAYVSVRDVLDGLYAAMRAPVGEREYKAYADRRGVRHAFAERCRVSSRPAEEKAQGLRRVDLLTTRIWFAGLERGDGGVWNLRLAESEVAK</sequence>
<name>D8QGT0_SCHCM</name>
<dbReference type="AlphaFoldDB" id="D8QGT0"/>
<organism evidence="4">
    <name type="scientific">Schizophyllum commune (strain H4-8 / FGSC 9210)</name>
    <name type="common">Split gill fungus</name>
    <dbReference type="NCBI Taxonomy" id="578458"/>
    <lineage>
        <taxon>Eukaryota</taxon>
        <taxon>Fungi</taxon>
        <taxon>Dikarya</taxon>
        <taxon>Basidiomycota</taxon>
        <taxon>Agaricomycotina</taxon>
        <taxon>Agaricomycetes</taxon>
        <taxon>Agaricomycetidae</taxon>
        <taxon>Agaricales</taxon>
        <taxon>Schizophyllaceae</taxon>
        <taxon>Schizophyllum</taxon>
    </lineage>
</organism>
<dbReference type="HOGENOM" id="CLU_839791_0_0_1"/>
<dbReference type="OrthoDB" id="3172906at2759"/>
<evidence type="ECO:0000313" key="4">
    <source>
        <dbReference type="Proteomes" id="UP000007431"/>
    </source>
</evidence>
<dbReference type="RefSeq" id="XP_003027450.1">
    <property type="nucleotide sequence ID" value="XM_003027404.1"/>
</dbReference>
<dbReference type="eggNOG" id="ENOG502SU6E">
    <property type="taxonomic scope" value="Eukaryota"/>
</dbReference>
<feature type="region of interest" description="Disordered" evidence="1">
    <location>
        <begin position="18"/>
        <end position="161"/>
    </location>
</feature>
<dbReference type="InterPro" id="IPR046522">
    <property type="entry name" value="DUF6699"/>
</dbReference>
<gene>
    <name evidence="3" type="ORF">SCHCODRAFT_258491</name>
</gene>
<accession>D8QGT0</accession>
<reference evidence="3 4" key="1">
    <citation type="journal article" date="2010" name="Nat. Biotechnol.">
        <title>Genome sequence of the model mushroom Schizophyllum commune.</title>
        <authorList>
            <person name="Ohm R.A."/>
            <person name="de Jong J.F."/>
            <person name="Lugones L.G."/>
            <person name="Aerts A."/>
            <person name="Kothe E."/>
            <person name="Stajich J.E."/>
            <person name="de Vries R.P."/>
            <person name="Record E."/>
            <person name="Levasseur A."/>
            <person name="Baker S.E."/>
            <person name="Bartholomew K.A."/>
            <person name="Coutinho P.M."/>
            <person name="Erdmann S."/>
            <person name="Fowler T.J."/>
            <person name="Gathman A.C."/>
            <person name="Lombard V."/>
            <person name="Henrissat B."/>
            <person name="Knabe N."/>
            <person name="Kuees U."/>
            <person name="Lilly W.W."/>
            <person name="Lindquist E."/>
            <person name="Lucas S."/>
            <person name="Magnuson J.K."/>
            <person name="Piumi F."/>
            <person name="Raudaskoski M."/>
            <person name="Salamov A."/>
            <person name="Schmutz J."/>
            <person name="Schwarze F.W.M.R."/>
            <person name="vanKuyk P.A."/>
            <person name="Horton J.S."/>
            <person name="Grigoriev I.V."/>
            <person name="Woesten H.A.B."/>
        </authorList>
    </citation>
    <scope>NUCLEOTIDE SEQUENCE [LARGE SCALE GENOMIC DNA]</scope>
    <source>
        <strain evidence="4">H4-8 / FGSC 9210</strain>
    </source>
</reference>
<dbReference type="InParanoid" id="D8QGT0"/>
<feature type="domain" description="DUF6699" evidence="2">
    <location>
        <begin position="181"/>
        <end position="317"/>
    </location>
</feature>
<evidence type="ECO:0000256" key="1">
    <source>
        <dbReference type="SAM" id="MobiDB-lite"/>
    </source>
</evidence>
<proteinExistence type="predicted"/>
<dbReference type="VEuPathDB" id="FungiDB:SCHCODRAFT_02602626"/>
<dbReference type="Pfam" id="PF20415">
    <property type="entry name" value="DUF6699"/>
    <property type="match status" value="1"/>
</dbReference>